<dbReference type="RefSeq" id="WP_184080502.1">
    <property type="nucleotide sequence ID" value="NZ_JACIJP010000003.1"/>
</dbReference>
<dbReference type="AlphaFoldDB" id="A0A841J0Q5"/>
<protein>
    <submittedName>
        <fullName evidence="2">Uncharacterized protein</fullName>
    </submittedName>
</protein>
<reference evidence="2 3" key="1">
    <citation type="submission" date="2020-08" db="EMBL/GenBank/DDBJ databases">
        <title>Genomic Encyclopedia of Type Strains, Phase IV (KMG-IV): sequencing the most valuable type-strain genomes for metagenomic binning, comparative biology and taxonomic classification.</title>
        <authorList>
            <person name="Goeker M."/>
        </authorList>
    </citation>
    <scope>NUCLEOTIDE SEQUENCE [LARGE SCALE GENOMIC DNA]</scope>
    <source>
        <strain evidence="2 3">DSM 102255</strain>
    </source>
</reference>
<keyword evidence="1" id="KW-0732">Signal</keyword>
<evidence type="ECO:0000313" key="2">
    <source>
        <dbReference type="EMBL" id="MBB6124427.1"/>
    </source>
</evidence>
<feature type="chain" id="PRO_5032562425" evidence="1">
    <location>
        <begin position="17"/>
        <end position="275"/>
    </location>
</feature>
<accession>A0A841J0Q5</accession>
<evidence type="ECO:0000256" key="1">
    <source>
        <dbReference type="SAM" id="SignalP"/>
    </source>
</evidence>
<sequence>MCLFLAVISGITTISAQVSTTSNTAPLSPQSPTYADFAHFVTSAPLVIKAQVINAKTLKRGVGGTPPPGFVRMLVSAQVGTLIRGEGGLPPRISYLADVALNAAGRVPKLRKQQVLLFALPGKTPDTVQLLSRHAQMEWRSEREAIVRAITTEVLASGAAPPVSAVGDAFHVTGTVAGESETQIFLKTQGGGPVSLSIIRRPDQAPHWGVSLGEVVDEAAVPPSHNTLLWYRLACGLPRQLPPESVRTLAVLDAEAVQRDYAFVLEGLGTCERTL</sequence>
<organism evidence="2 3">
    <name type="scientific">Sphingobium subterraneum</name>
    <dbReference type="NCBI Taxonomy" id="627688"/>
    <lineage>
        <taxon>Bacteria</taxon>
        <taxon>Pseudomonadati</taxon>
        <taxon>Pseudomonadota</taxon>
        <taxon>Alphaproteobacteria</taxon>
        <taxon>Sphingomonadales</taxon>
        <taxon>Sphingomonadaceae</taxon>
        <taxon>Sphingobium</taxon>
    </lineage>
</organism>
<gene>
    <name evidence="2" type="ORF">FHS92_002172</name>
</gene>
<dbReference type="Proteomes" id="UP000552700">
    <property type="component" value="Unassembled WGS sequence"/>
</dbReference>
<proteinExistence type="predicted"/>
<name>A0A841J0Q5_9SPHN</name>
<comment type="caution">
    <text evidence="2">The sequence shown here is derived from an EMBL/GenBank/DDBJ whole genome shotgun (WGS) entry which is preliminary data.</text>
</comment>
<dbReference type="EMBL" id="JACIJP010000003">
    <property type="protein sequence ID" value="MBB6124427.1"/>
    <property type="molecule type" value="Genomic_DNA"/>
</dbReference>
<feature type="signal peptide" evidence="1">
    <location>
        <begin position="1"/>
        <end position="16"/>
    </location>
</feature>
<keyword evidence="3" id="KW-1185">Reference proteome</keyword>
<evidence type="ECO:0000313" key="3">
    <source>
        <dbReference type="Proteomes" id="UP000552700"/>
    </source>
</evidence>